<dbReference type="AlphaFoldDB" id="A0A0G2FBE5"/>
<evidence type="ECO:0000313" key="3">
    <source>
        <dbReference type="EMBL" id="KKY31514.1"/>
    </source>
</evidence>
<gene>
    <name evidence="3" type="ORF">UCDDA912_g08540</name>
</gene>
<keyword evidence="2" id="KW-0472">Membrane</keyword>
<accession>A0A0G2FBE5</accession>
<keyword evidence="2" id="KW-0812">Transmembrane</keyword>
<reference evidence="3 4" key="2">
    <citation type="submission" date="2015-05" db="EMBL/GenBank/DDBJ databases">
        <authorList>
            <person name="Morales-Cruz A."/>
            <person name="Amrine K.C."/>
            <person name="Cantu D."/>
        </authorList>
    </citation>
    <scope>NUCLEOTIDE SEQUENCE [LARGE SCALE GENOMIC DNA]</scope>
    <source>
        <strain evidence="3">DA912</strain>
    </source>
</reference>
<reference evidence="3 4" key="1">
    <citation type="submission" date="2015-05" db="EMBL/GenBank/DDBJ databases">
        <title>Distinctive expansion of gene families associated with plant cell wall degradation and secondary metabolism in the genomes of grapevine trunk pathogens.</title>
        <authorList>
            <person name="Lawrence D.P."/>
            <person name="Travadon R."/>
            <person name="Rolshausen P.E."/>
            <person name="Baumgartner K."/>
        </authorList>
    </citation>
    <scope>NUCLEOTIDE SEQUENCE [LARGE SCALE GENOMIC DNA]</scope>
    <source>
        <strain evidence="3">DA912</strain>
    </source>
</reference>
<keyword evidence="4" id="KW-1185">Reference proteome</keyword>
<comment type="caution">
    <text evidence="3">The sequence shown here is derived from an EMBL/GenBank/DDBJ whole genome shotgun (WGS) entry which is preliminary data.</text>
</comment>
<proteinExistence type="predicted"/>
<dbReference type="Proteomes" id="UP000034680">
    <property type="component" value="Unassembled WGS sequence"/>
</dbReference>
<organism evidence="3 4">
    <name type="scientific">Diaporthe ampelina</name>
    <dbReference type="NCBI Taxonomy" id="1214573"/>
    <lineage>
        <taxon>Eukaryota</taxon>
        <taxon>Fungi</taxon>
        <taxon>Dikarya</taxon>
        <taxon>Ascomycota</taxon>
        <taxon>Pezizomycotina</taxon>
        <taxon>Sordariomycetes</taxon>
        <taxon>Sordariomycetidae</taxon>
        <taxon>Diaporthales</taxon>
        <taxon>Diaporthaceae</taxon>
        <taxon>Diaporthe</taxon>
    </lineage>
</organism>
<sequence>MADIGTAGQTANGNAGAPQQHQQHQQQQQGTSGGGPGQANGAPVSRFRQSQYAEAIANPLPELAVVPEPEPVSDLAHLERDDTASSTRAVVQPDDIGDPRGSAVVYAGEKPTLWRKYRGPVIIALVIAVIVLAGIVVGVVFRLRILIFISVVVLDDLFSLCIPHPHRITPVLQGTIRATQPGDASSPVPSECADSSNFLTSVSFMGVKGAPGNGGWKTTYYGAAKDPKDCCAYCYTHNSAGCNSWAYLPSSGFVGTACAMITGWDTGDDKDSTCPSGHGATVYFTADSDNSSDVGAAGPCGVIDG</sequence>
<feature type="transmembrane region" description="Helical" evidence="2">
    <location>
        <begin position="120"/>
        <end position="139"/>
    </location>
</feature>
<protein>
    <submittedName>
        <fullName evidence="3">Uncharacterized protein</fullName>
    </submittedName>
</protein>
<dbReference type="OrthoDB" id="5234032at2759"/>
<evidence type="ECO:0000256" key="1">
    <source>
        <dbReference type="SAM" id="MobiDB-lite"/>
    </source>
</evidence>
<feature type="compositionally biased region" description="Low complexity" evidence="1">
    <location>
        <begin position="1"/>
        <end position="30"/>
    </location>
</feature>
<name>A0A0G2FBE5_9PEZI</name>
<feature type="region of interest" description="Disordered" evidence="1">
    <location>
        <begin position="1"/>
        <end position="45"/>
    </location>
</feature>
<evidence type="ECO:0000256" key="2">
    <source>
        <dbReference type="SAM" id="Phobius"/>
    </source>
</evidence>
<keyword evidence="2" id="KW-1133">Transmembrane helix</keyword>
<evidence type="ECO:0000313" key="4">
    <source>
        <dbReference type="Proteomes" id="UP000034680"/>
    </source>
</evidence>
<dbReference type="EMBL" id="LCUC01000384">
    <property type="protein sequence ID" value="KKY31514.1"/>
    <property type="molecule type" value="Genomic_DNA"/>
</dbReference>